<dbReference type="Proteomes" id="UP000315522">
    <property type="component" value="Unassembled WGS sequence"/>
</dbReference>
<reference evidence="2 3" key="1">
    <citation type="submission" date="2018-05" db="EMBL/GenBank/DDBJ databases">
        <title>Genome sequencing and assembly of the regulated plant pathogen Lachnellula willkommii and related sister species for the development of diagnostic species identification markers.</title>
        <authorList>
            <person name="Giroux E."/>
            <person name="Bilodeau G."/>
        </authorList>
    </citation>
    <scope>NUCLEOTIDE SEQUENCE [LARGE SCALE GENOMIC DNA]</scope>
    <source>
        <strain evidence="2 3">CBS 172.35</strain>
    </source>
</reference>
<gene>
    <name evidence="2" type="ORF">LAWI1_G001065</name>
</gene>
<dbReference type="AlphaFoldDB" id="A0A559MG94"/>
<comment type="caution">
    <text evidence="2">The sequence shown here is derived from an EMBL/GenBank/DDBJ whole genome shotgun (WGS) entry which is preliminary data.</text>
</comment>
<sequence length="74" mass="7717">MSAPTKTTDSPIKSPSGAESPTTVRPLEMDDDDVQESGVLSTDAPTGPKPATVEDALRQNLLVPSALSSKLRIP</sequence>
<feature type="region of interest" description="Disordered" evidence="1">
    <location>
        <begin position="1"/>
        <end position="51"/>
    </location>
</feature>
<proteinExistence type="predicted"/>
<name>A0A559MG94_9HELO</name>
<accession>A0A559MG94</accession>
<keyword evidence="3" id="KW-1185">Reference proteome</keyword>
<feature type="compositionally biased region" description="Polar residues" evidence="1">
    <location>
        <begin position="1"/>
        <end position="23"/>
    </location>
</feature>
<dbReference type="EMBL" id="QGML01000418">
    <property type="protein sequence ID" value="TVY91967.1"/>
    <property type="molecule type" value="Genomic_DNA"/>
</dbReference>
<protein>
    <submittedName>
        <fullName evidence="2">Uncharacterized protein</fullName>
    </submittedName>
</protein>
<evidence type="ECO:0000256" key="1">
    <source>
        <dbReference type="SAM" id="MobiDB-lite"/>
    </source>
</evidence>
<evidence type="ECO:0000313" key="2">
    <source>
        <dbReference type="EMBL" id="TVY91967.1"/>
    </source>
</evidence>
<organism evidence="2 3">
    <name type="scientific">Lachnellula willkommii</name>
    <dbReference type="NCBI Taxonomy" id="215461"/>
    <lineage>
        <taxon>Eukaryota</taxon>
        <taxon>Fungi</taxon>
        <taxon>Dikarya</taxon>
        <taxon>Ascomycota</taxon>
        <taxon>Pezizomycotina</taxon>
        <taxon>Leotiomycetes</taxon>
        <taxon>Helotiales</taxon>
        <taxon>Lachnaceae</taxon>
        <taxon>Lachnellula</taxon>
    </lineage>
</organism>
<evidence type="ECO:0000313" key="3">
    <source>
        <dbReference type="Proteomes" id="UP000315522"/>
    </source>
</evidence>